<evidence type="ECO:0000256" key="1">
    <source>
        <dbReference type="SAM" id="MobiDB-lite"/>
    </source>
</evidence>
<keyword evidence="2" id="KW-0436">Ligase</keyword>
<proteinExistence type="predicted"/>
<dbReference type="EMBL" id="BPLF01000001">
    <property type="protein sequence ID" value="GIX61363.1"/>
    <property type="molecule type" value="Genomic_DNA"/>
</dbReference>
<feature type="region of interest" description="Disordered" evidence="1">
    <location>
        <begin position="133"/>
        <end position="171"/>
    </location>
</feature>
<dbReference type="AlphaFoldDB" id="A0AAV4LMG1"/>
<gene>
    <name evidence="2" type="ORF">BcabD6B2_07980</name>
</gene>
<dbReference type="GO" id="GO:0016874">
    <property type="term" value="F:ligase activity"/>
    <property type="evidence" value="ECO:0007669"/>
    <property type="project" value="UniProtKB-KW"/>
</dbReference>
<reference evidence="2 3" key="1">
    <citation type="submission" date="2021-06" db="EMBL/GenBank/DDBJ databases">
        <title>Genome sequence of Babesia caballi.</title>
        <authorList>
            <person name="Yamagishi J."/>
            <person name="Kidaka T."/>
            <person name="Ochi A."/>
        </authorList>
    </citation>
    <scope>NUCLEOTIDE SEQUENCE [LARGE SCALE GENOMIC DNA]</scope>
    <source>
        <strain evidence="2">USDA-D6B2</strain>
    </source>
</reference>
<keyword evidence="3" id="KW-1185">Reference proteome</keyword>
<feature type="compositionally biased region" description="Basic and acidic residues" evidence="1">
    <location>
        <begin position="154"/>
        <end position="171"/>
    </location>
</feature>
<name>A0AAV4LMG1_BABCB</name>
<evidence type="ECO:0000313" key="3">
    <source>
        <dbReference type="Proteomes" id="UP001497744"/>
    </source>
</evidence>
<comment type="caution">
    <text evidence="2">The sequence shown here is derived from an EMBL/GenBank/DDBJ whole genome shotgun (WGS) entry which is preliminary data.</text>
</comment>
<feature type="region of interest" description="Disordered" evidence="1">
    <location>
        <begin position="877"/>
        <end position="904"/>
    </location>
</feature>
<dbReference type="RefSeq" id="XP_067713434.1">
    <property type="nucleotide sequence ID" value="XM_067857333.1"/>
</dbReference>
<accession>A0AAV4LMG1</accession>
<dbReference type="GeneID" id="94192846"/>
<feature type="region of interest" description="Disordered" evidence="1">
    <location>
        <begin position="745"/>
        <end position="771"/>
    </location>
</feature>
<sequence length="1126" mass="119783">MTRELRVGGEEGADQVQLDLALAAAAADRRAVLATPGAEGGGHGRQHAQVAEIHVEHRRLHRLGLRNLRLLLLGVGRANAGAAVEHVRDVVGLDAEEAGLQDAAAQQEGVKVLVVGPGQIGVVQRPEQALGVDEPVAPGEQGAAQQRGASDGAQHARSDLLSRQDVPHRARRGAHNDAAGEHFLHDVQRAELRGCRVRAAPVPSQREAVVELGVVLGQGLERPAEARFLEYAAEGLHVDVAADGTRGDRFNNERRAQTKPLLHRPAPQGSRERAAKGRVQAVLGLVDVAEERLQVGLPVRQVFADLLGVALTRRGGPRPLRVARLGVALRAQRLRRGLVGVRDVVAQVGRAVGVVHVLVAFQQRRIALAQQPADVSAVQVVAAQPRQPHERRGLEGQVVDDGRQGGGAGRVGDVRQVLLQVRVRDALVVRQPLAVALVEVVDKLQPLLAEAVEGAVGSRRRRQAAQVKLLLLRGGSCGSAPGDVLVQGQQPGGLQQHSDVAPQQLGHMPLRHPALDNQGHGGGGGQDVRRVAHCGPHGCDHCRLLPRVLERARVRVPVKGDPGGLPELVPLHCAVRHLGLQLLGQRLREASGPRGEVSHILGRIGGVVRCGGTALGEFGDSHPDHGHGHDWGAREYLRRHARVGDLAVRNRLHTNGRGRQRNVAATAGGGQAVGVPEMDLLQLVARAWHGDVHNLNRGVLGTRVFCHYPRTRVPYDHAASVHGNRSLSVSDQYRLHGAARARRLHDTGAGGRRRAREQHRGHDGALAGHGRRLRPRVRAADHFFLKRRGHGHLGVRGADGGGHRGRVEAPGWLLAACLVAGIAVFPRGPVEQVVQRRVRRVAVAQRVRPERERRGGERRVGHGGIEAGPVGGVFEDVGLQEPHHDDRDHGEAPSGDGGTSGAQEHLVHDHNGHVLDEVLAEQVPVADHRNRLKHVGREQQREIVVGAHITGAGAGAGAGLAGVAVLHFGGTQKVSRRLFGAVVLKSRTPRLALAAHRVTTHVRGDLDGAGLLNDNGAVVQLGRARRVGAGKGADRHATTDALAVDPDAVANSSGVAVVHVSQIRVLHFGAVLRRLPRGRAAAEVQDRLQQQVVRGEAADGEEPLVRVVEAAVLGAQVGRDVAGAHE</sequence>
<organism evidence="2 3">
    <name type="scientific">Babesia caballi</name>
    <dbReference type="NCBI Taxonomy" id="5871"/>
    <lineage>
        <taxon>Eukaryota</taxon>
        <taxon>Sar</taxon>
        <taxon>Alveolata</taxon>
        <taxon>Apicomplexa</taxon>
        <taxon>Aconoidasida</taxon>
        <taxon>Piroplasmida</taxon>
        <taxon>Babesiidae</taxon>
        <taxon>Babesia</taxon>
    </lineage>
</organism>
<feature type="compositionally biased region" description="Basic and acidic residues" evidence="1">
    <location>
        <begin position="881"/>
        <end position="891"/>
    </location>
</feature>
<dbReference type="Proteomes" id="UP001497744">
    <property type="component" value="Unassembled WGS sequence"/>
</dbReference>
<protein>
    <submittedName>
        <fullName evidence="2">Phosphoribosylamine-glycine ligase</fullName>
    </submittedName>
</protein>
<evidence type="ECO:0000313" key="2">
    <source>
        <dbReference type="EMBL" id="GIX61363.1"/>
    </source>
</evidence>